<reference evidence="1 2" key="1">
    <citation type="journal article" date="2014" name="Int. J. Syst. Evol. Microbiol.">
        <title>Phylogenomics and the dynamic genome evolution of the genus Streptococcus.</title>
        <authorList>
            <consortium name="The Broad Institute Genome Sequencing Platform"/>
            <person name="Richards V.P."/>
            <person name="Palmer S.R."/>
            <person name="Pavinski Bitar P.D."/>
            <person name="Qin X."/>
            <person name="Weinstock G.M."/>
            <person name="Highlander S.K."/>
            <person name="Town C.D."/>
            <person name="Burne R.A."/>
            <person name="Stanhope M.J."/>
        </authorList>
    </citation>
    <scope>NUCLEOTIDE SEQUENCE [LARGE SCALE GENOMIC DNA]</scope>
    <source>
        <strain evidence="1 2">CECT 5772</strain>
    </source>
</reference>
<protein>
    <submittedName>
        <fullName evidence="1">Uncharacterized protein</fullName>
    </submittedName>
</protein>
<dbReference type="EMBL" id="AWEX01000006">
    <property type="protein sequence ID" value="KED05312.1"/>
    <property type="molecule type" value="Genomic_DNA"/>
</dbReference>
<proteinExistence type="predicted"/>
<organism evidence="1 2">
    <name type="scientific">Streptococcus equi subsp. ruminatorum CECT 5772</name>
    <dbReference type="NCBI Taxonomy" id="1051981"/>
    <lineage>
        <taxon>Bacteria</taxon>
        <taxon>Bacillati</taxon>
        <taxon>Bacillota</taxon>
        <taxon>Bacilli</taxon>
        <taxon>Lactobacillales</taxon>
        <taxon>Streptococcaceae</taxon>
        <taxon>Streptococcus</taxon>
    </lineage>
</organism>
<name>A0A922NVR2_9STRE</name>
<comment type="caution">
    <text evidence="1">The sequence shown here is derived from an EMBL/GenBank/DDBJ whole genome shotgun (WGS) entry which is preliminary data.</text>
</comment>
<dbReference type="AlphaFoldDB" id="A0A922NVR2"/>
<dbReference type="Proteomes" id="UP000028704">
    <property type="component" value="Unassembled WGS sequence"/>
</dbReference>
<evidence type="ECO:0000313" key="1">
    <source>
        <dbReference type="EMBL" id="KED05312.1"/>
    </source>
</evidence>
<accession>A0A922NVR2</accession>
<gene>
    <name evidence="1" type="ORF">CECT5772_00716</name>
</gene>
<evidence type="ECO:0000313" key="2">
    <source>
        <dbReference type="Proteomes" id="UP000028704"/>
    </source>
</evidence>
<sequence length="82" mass="9295">MDTKTLEAVYDALQLSLPKIISMIKAAPINKSDDYKNGYSDAIQFAISEINENVDNFLIDEKVADTITENLKIILRKVYQNN</sequence>
<dbReference type="RefSeq" id="WP_037578526.1">
    <property type="nucleotide sequence ID" value="NZ_AWEX01000006.1"/>
</dbReference>